<evidence type="ECO:0000256" key="1">
    <source>
        <dbReference type="ARBA" id="ARBA00022737"/>
    </source>
</evidence>
<feature type="region of interest" description="Disordered" evidence="3">
    <location>
        <begin position="390"/>
        <end position="411"/>
    </location>
</feature>
<name>A0A803KWZ0_CHEQI</name>
<dbReference type="GO" id="GO:0003729">
    <property type="term" value="F:mRNA binding"/>
    <property type="evidence" value="ECO:0007669"/>
    <property type="project" value="EnsemblPlants"/>
</dbReference>
<dbReference type="InterPro" id="IPR002885">
    <property type="entry name" value="PPR_rpt"/>
</dbReference>
<dbReference type="PANTHER" id="PTHR46935:SF1">
    <property type="entry name" value="OS01G0674700 PROTEIN"/>
    <property type="match status" value="1"/>
</dbReference>
<evidence type="ECO:0008006" key="6">
    <source>
        <dbReference type="Google" id="ProtNLM"/>
    </source>
</evidence>
<dbReference type="Proteomes" id="UP000596660">
    <property type="component" value="Unplaced"/>
</dbReference>
<evidence type="ECO:0000313" key="4">
    <source>
        <dbReference type="EnsemblPlants" id="AUR62003548-RA:cds"/>
    </source>
</evidence>
<dbReference type="GO" id="GO:0010239">
    <property type="term" value="P:chloroplast mRNA processing"/>
    <property type="evidence" value="ECO:0007669"/>
    <property type="project" value="EnsemblPlants"/>
</dbReference>
<reference evidence="4" key="1">
    <citation type="journal article" date="2017" name="Nature">
        <title>The genome of Chenopodium quinoa.</title>
        <authorList>
            <person name="Jarvis D.E."/>
            <person name="Ho Y.S."/>
            <person name="Lightfoot D.J."/>
            <person name="Schmoeckel S.M."/>
            <person name="Li B."/>
            <person name="Borm T.J.A."/>
            <person name="Ohyanagi H."/>
            <person name="Mineta K."/>
            <person name="Michell C.T."/>
            <person name="Saber N."/>
            <person name="Kharbatia N.M."/>
            <person name="Rupper R.R."/>
            <person name="Sharp A.R."/>
            <person name="Dally N."/>
            <person name="Boughton B.A."/>
            <person name="Woo Y.H."/>
            <person name="Gao G."/>
            <person name="Schijlen E.G.W.M."/>
            <person name="Guo X."/>
            <person name="Momin A.A."/>
            <person name="Negrao S."/>
            <person name="Al-Babili S."/>
            <person name="Gehring C."/>
            <person name="Roessner U."/>
            <person name="Jung C."/>
            <person name="Murphy K."/>
            <person name="Arold S.T."/>
            <person name="Gojobori T."/>
            <person name="van der Linden C.G."/>
            <person name="van Loo E.N."/>
            <person name="Jellen E.N."/>
            <person name="Maughan P.J."/>
            <person name="Tester M."/>
        </authorList>
    </citation>
    <scope>NUCLEOTIDE SEQUENCE [LARGE SCALE GENOMIC DNA]</scope>
    <source>
        <strain evidence="4">cv. PI 614886</strain>
    </source>
</reference>
<keyword evidence="1" id="KW-0677">Repeat</keyword>
<dbReference type="GO" id="GO:0009507">
    <property type="term" value="C:chloroplast"/>
    <property type="evidence" value="ECO:0007669"/>
    <property type="project" value="EnsemblPlants"/>
</dbReference>
<dbReference type="SUPFAM" id="SSF48452">
    <property type="entry name" value="TPR-like"/>
    <property type="match status" value="1"/>
</dbReference>
<dbReference type="KEGG" id="cqi:110681961"/>
<dbReference type="GO" id="GO:0009658">
    <property type="term" value="P:chloroplast organization"/>
    <property type="evidence" value="ECO:0007669"/>
    <property type="project" value="EnsemblPlants"/>
</dbReference>
<dbReference type="PANTHER" id="PTHR46935">
    <property type="entry name" value="OS01G0674700 PROTEIN"/>
    <property type="match status" value="1"/>
</dbReference>
<sequence length="1018" mass="116336">MYILQQNSIFLLNLGELREAAAMPVNSMGCISLPMGFMLQTPAIGVVSNVRRKNEQKLVLVSRRRNYVNNALSASQIERDNIVEEDTKFKSSFDKYSKAMESIRTDREKKKVKGGSAPGKKQTDVAFSKDVLQHRKRGDTVQETWLRKSDSKEGDRRSERFKGVAVKKKVGGRVQARSNVAFSKDVPQQRKRGETIQETWLRRSVSMEGDKFPEKFEGGVEKKEVGGRVQARRNVEFSKDVPQLQKRGETVQKTWLKRSDSKEGDKCSESIEGVAKKKEVGGKVQARSNVSFSKDVPQLQKRGETFQKTWLKRSDSKEEDKFSESYEGVSKKKEVGSKVQARSNVAFSKDVPQHQKQGETVLKKWINRSDPKEGGKSFKRFEGVSEKKEVGKSVQARSSVGPQKELSYVGPKTGLSKKLDVDTTASTRTKFIKEKSMPVNETSVDDDLGMESFIFQQPELLNSDLDGPRVSKMIMDERIENLAICLNDANTDMPEWMFAKTMRSARIRYSDHSMFKVIQILGKYGNWRRVLQLIDWLQMQERYNSNNIRYVYTAALGVLGKARRPVEALNLFCTMQRHKTTYPDIVTYRSIAVTLGQVGHMKELFEVIDSMRSMPKNFKIEDNDDWDPRLEPDIVIYHAVLNGCVKSKQWEGAVWVLQKLEEIGQKPTSTTYGLAMEVMLACGKYDLVYEYFKEVQRFTVPSALTYRVLVNTLWKEGKPDEAIAVVQDMEYQGRVGPASLYYDLARCLCSVGRCEEALMQVDKICKVASKPLVVTFTGLIQACLSSKNIHDATYIFNYMQKYCSPNTATCNIMLKAYLGYGMFDEAKEIFQKMIQSGKESRKIRSGIVPDVSTFNTMLEACIREERWDDFEYAYEQMLLHRHPFNTKRHLWMVLKASASGKVETVEATWRHLVQADHIPPPKLIKERFRLKMENDNLVEAVSSVACHPSSHQQSFSKEAWLKLFEENAHCFKKEALEHLISEVNNFLTKSETPNLIFQNLLDSCTEFVKDDNLVASST</sequence>
<dbReference type="OrthoDB" id="1909155at2759"/>
<evidence type="ECO:0000256" key="2">
    <source>
        <dbReference type="PROSITE-ProRule" id="PRU00708"/>
    </source>
</evidence>
<dbReference type="EnsemblPlants" id="AUR62003548-RA">
    <property type="protein sequence ID" value="AUR62003548-RA:cds"/>
    <property type="gene ID" value="AUR62003548"/>
</dbReference>
<dbReference type="Gene3D" id="1.25.40.10">
    <property type="entry name" value="Tetratricopeptide repeat domain"/>
    <property type="match status" value="3"/>
</dbReference>
<dbReference type="AlphaFoldDB" id="A0A803KWZ0"/>
<dbReference type="PROSITE" id="PS51375">
    <property type="entry name" value="PPR"/>
    <property type="match status" value="4"/>
</dbReference>
<evidence type="ECO:0000313" key="5">
    <source>
        <dbReference type="Proteomes" id="UP000596660"/>
    </source>
</evidence>
<organism evidence="4 5">
    <name type="scientific">Chenopodium quinoa</name>
    <name type="common">Quinoa</name>
    <dbReference type="NCBI Taxonomy" id="63459"/>
    <lineage>
        <taxon>Eukaryota</taxon>
        <taxon>Viridiplantae</taxon>
        <taxon>Streptophyta</taxon>
        <taxon>Embryophyta</taxon>
        <taxon>Tracheophyta</taxon>
        <taxon>Spermatophyta</taxon>
        <taxon>Magnoliopsida</taxon>
        <taxon>eudicotyledons</taxon>
        <taxon>Gunneridae</taxon>
        <taxon>Pentapetalae</taxon>
        <taxon>Caryophyllales</taxon>
        <taxon>Chenopodiaceae</taxon>
        <taxon>Chenopodioideae</taxon>
        <taxon>Atripliceae</taxon>
        <taxon>Chenopodium</taxon>
    </lineage>
</organism>
<feature type="region of interest" description="Disordered" evidence="3">
    <location>
        <begin position="106"/>
        <end position="126"/>
    </location>
</feature>
<accession>A0A803KWZ0</accession>
<dbReference type="InterPro" id="IPR044645">
    <property type="entry name" value="DG1/EMB2279-like"/>
</dbReference>
<dbReference type="NCBIfam" id="TIGR00756">
    <property type="entry name" value="PPR"/>
    <property type="match status" value="2"/>
</dbReference>
<feature type="repeat" description="PPR" evidence="2">
    <location>
        <begin position="702"/>
        <end position="736"/>
    </location>
</feature>
<dbReference type="Gramene" id="AUR62003548-RA">
    <property type="protein sequence ID" value="AUR62003548-RA:cds"/>
    <property type="gene ID" value="AUR62003548"/>
</dbReference>
<gene>
    <name evidence="4" type="primary">LOC110695124</name>
</gene>
<proteinExistence type="predicted"/>
<keyword evidence="5" id="KW-1185">Reference proteome</keyword>
<dbReference type="GO" id="GO:0009793">
    <property type="term" value="P:embryo development ending in seed dormancy"/>
    <property type="evidence" value="ECO:0007669"/>
    <property type="project" value="EnsemblPlants"/>
</dbReference>
<dbReference type="Pfam" id="PF13812">
    <property type="entry name" value="PPR_3"/>
    <property type="match status" value="2"/>
</dbReference>
<dbReference type="FunFam" id="1.25.40.10:FF:000363">
    <property type="entry name" value="Pentatricopeptide repeat-containing protein"/>
    <property type="match status" value="1"/>
</dbReference>
<feature type="repeat" description="PPR" evidence="2">
    <location>
        <begin position="850"/>
        <end position="884"/>
    </location>
</feature>
<feature type="repeat" description="PPR" evidence="2">
    <location>
        <begin position="633"/>
        <end position="667"/>
    </location>
</feature>
<reference evidence="4" key="2">
    <citation type="submission" date="2021-03" db="UniProtKB">
        <authorList>
            <consortium name="EnsemblPlants"/>
        </authorList>
    </citation>
    <scope>IDENTIFICATION</scope>
</reference>
<dbReference type="Pfam" id="PF01535">
    <property type="entry name" value="PPR"/>
    <property type="match status" value="3"/>
</dbReference>
<dbReference type="InterPro" id="IPR011990">
    <property type="entry name" value="TPR-like_helical_dom_sf"/>
</dbReference>
<evidence type="ECO:0000256" key="3">
    <source>
        <dbReference type="SAM" id="MobiDB-lite"/>
    </source>
</evidence>
<protein>
    <recommendedName>
        <fullName evidence="6">Pentatricopeptide repeat-containing protein</fullName>
    </recommendedName>
</protein>
<feature type="repeat" description="PPR" evidence="2">
    <location>
        <begin position="806"/>
        <end position="840"/>
    </location>
</feature>